<gene>
    <name evidence="10" type="primary">asnB2</name>
    <name evidence="10" type="ordered locus">Hqrw_3417</name>
</gene>
<comment type="similarity">
    <text evidence="1">Belongs to the asparagine synthetase family.</text>
</comment>
<dbReference type="InterPro" id="IPR014729">
    <property type="entry name" value="Rossmann-like_a/b/a_fold"/>
</dbReference>
<evidence type="ECO:0000259" key="9">
    <source>
        <dbReference type="PROSITE" id="PS51278"/>
    </source>
</evidence>
<dbReference type="CDD" id="cd00712">
    <property type="entry name" value="AsnB"/>
    <property type="match status" value="1"/>
</dbReference>
<feature type="active site" description="For GATase activity" evidence="6">
    <location>
        <position position="2"/>
    </location>
</feature>
<dbReference type="Proteomes" id="UP000007954">
    <property type="component" value="Chromosome"/>
</dbReference>
<reference evidence="10 11" key="1">
    <citation type="journal article" date="2011" name="PLoS ONE">
        <title>Haloquadratum walsbyi: limited diversity in a global pond.</title>
        <authorList>
            <person name="Dyall-Smith M."/>
            <person name="Pfeiffer F."/>
            <person name="Klee K."/>
            <person name="Palm P."/>
            <person name="Gross K."/>
            <person name="Schuster S.C."/>
            <person name="Rampp M."/>
            <person name="Oesterhelt D."/>
        </authorList>
    </citation>
    <scope>NUCLEOTIDE SEQUENCE [LARGE SCALE GENOMIC DNA]</scope>
    <source>
        <strain evidence="11">DSM 16854 / JCM 12705 / C23</strain>
    </source>
</reference>
<evidence type="ECO:0000256" key="5">
    <source>
        <dbReference type="PIRNR" id="PIRNR001589"/>
    </source>
</evidence>
<dbReference type="SUPFAM" id="SSF56235">
    <property type="entry name" value="N-terminal nucleophile aminohydrolases (Ntn hydrolases)"/>
    <property type="match status" value="1"/>
</dbReference>
<dbReference type="CDD" id="cd01991">
    <property type="entry name" value="Asn_synthase_B_C"/>
    <property type="match status" value="1"/>
</dbReference>
<keyword evidence="6" id="KW-0061">Asparagine biosynthesis</keyword>
<organism evidence="10 11">
    <name type="scientific">Haloquadratum walsbyi (strain DSM 16854 / JCM 12705 / C23)</name>
    <dbReference type="NCBI Taxonomy" id="768065"/>
    <lineage>
        <taxon>Archaea</taxon>
        <taxon>Methanobacteriati</taxon>
        <taxon>Methanobacteriota</taxon>
        <taxon>Stenosarchaea group</taxon>
        <taxon>Halobacteria</taxon>
        <taxon>Halobacteriales</taxon>
        <taxon>Haloferacaceae</taxon>
        <taxon>Haloquadratum</taxon>
    </lineage>
</organism>
<dbReference type="InterPro" id="IPR001962">
    <property type="entry name" value="Asn_synthase"/>
</dbReference>
<evidence type="ECO:0000256" key="8">
    <source>
        <dbReference type="PIRSR" id="PIRSR001589-3"/>
    </source>
</evidence>
<dbReference type="PANTHER" id="PTHR43284:SF1">
    <property type="entry name" value="ASPARAGINE SYNTHETASE"/>
    <property type="match status" value="1"/>
</dbReference>
<dbReference type="InterPro" id="IPR051786">
    <property type="entry name" value="ASN_synthetase/amidase"/>
</dbReference>
<dbReference type="InterPro" id="IPR017932">
    <property type="entry name" value="GATase_2_dom"/>
</dbReference>
<dbReference type="Gene3D" id="3.40.50.620">
    <property type="entry name" value="HUPs"/>
    <property type="match status" value="1"/>
</dbReference>
<evidence type="ECO:0000313" key="10">
    <source>
        <dbReference type="EMBL" id="CCC41180.1"/>
    </source>
</evidence>
<dbReference type="KEGG" id="hwc:Hqrw_3417"/>
<feature type="domain" description="Glutamine amidotransferase type-2" evidence="9">
    <location>
        <begin position="2"/>
        <end position="210"/>
    </location>
</feature>
<dbReference type="Pfam" id="PF00733">
    <property type="entry name" value="Asn_synthase"/>
    <property type="match status" value="1"/>
</dbReference>
<keyword evidence="3 5" id="KW-0067">ATP-binding</keyword>
<name>G0LM60_HALWC</name>
<accession>G0LM60</accession>
<dbReference type="SUPFAM" id="SSF52402">
    <property type="entry name" value="Adenine nucleotide alpha hydrolases-like"/>
    <property type="match status" value="1"/>
</dbReference>
<dbReference type="PIRSF" id="PIRSF001589">
    <property type="entry name" value="Asn_synthetase_glu-h"/>
    <property type="match status" value="1"/>
</dbReference>
<proteinExistence type="inferred from homology"/>
<keyword evidence="6" id="KW-0028">Amino-acid biosynthesis</keyword>
<feature type="binding site" evidence="7">
    <location>
        <position position="284"/>
    </location>
    <ligand>
        <name>ATP</name>
        <dbReference type="ChEBI" id="CHEBI:30616"/>
    </ligand>
</feature>
<feature type="binding site" evidence="7">
    <location>
        <position position="97"/>
    </location>
    <ligand>
        <name>L-glutamine</name>
        <dbReference type="ChEBI" id="CHEBI:58359"/>
    </ligand>
</feature>
<dbReference type="GO" id="GO:0005829">
    <property type="term" value="C:cytosol"/>
    <property type="evidence" value="ECO:0007669"/>
    <property type="project" value="TreeGrafter"/>
</dbReference>
<feature type="binding site" evidence="7">
    <location>
        <begin position="357"/>
        <end position="358"/>
    </location>
    <ligand>
        <name>ATP</name>
        <dbReference type="ChEBI" id="CHEBI:30616"/>
    </ligand>
</feature>
<dbReference type="InterPro" id="IPR029055">
    <property type="entry name" value="Ntn_hydrolases_N"/>
</dbReference>
<dbReference type="InterPro" id="IPR006426">
    <property type="entry name" value="Asn_synth_AEB"/>
</dbReference>
<evidence type="ECO:0000256" key="7">
    <source>
        <dbReference type="PIRSR" id="PIRSR001589-2"/>
    </source>
</evidence>
<dbReference type="Pfam" id="PF13537">
    <property type="entry name" value="GATase_7"/>
    <property type="match status" value="1"/>
</dbReference>
<dbReference type="HOGENOM" id="CLU_014658_3_1_2"/>
<dbReference type="GeneID" id="12448229"/>
<dbReference type="RefSeq" id="WP_014556612.1">
    <property type="nucleotide sequence ID" value="NC_017459.1"/>
</dbReference>
<sequence length="631" mass="71101">MCGIAGIYSTQSLPAAGVLEQMNDCIKYRGPDESGYYREGAVGFAHRRLSIVGIETGQQPIFNENHTICVIFNGEIYNYNQLREDIETNHTFTTETDTEVLVHLYEEYGSSFVERLKGMFAFALWDVDAQQLLLARDRMGIKPLLLADDGETMSFASELQPLLSSTVDHGGISEQAVAEYFAFGQIPAPRTIFSNIQKLNPGELVIIDEDGRSHEHFYTPNISTQSPSFEEASTELRQQIETAVERRLMSDVELGAFLSGGIDSSIVVGTMSDLMDDPVKTFSVGFEQSLFDESWAAQEVAEYHETDHTEFTVTSDEVRETIPAVVDKLGEPFADPSLIPAYVISRETSRDVKVALSGDGADELFAGYSKYRGEYYSKYYRKIPQQLRNKIVAPVINRLEASRSERRGELIRKAQKFLRGGAEDTVDRHFAWNRTLTDGSLTPLEADNSARAGRERLHEAHSNQSIAVTAATDDLSQMLAVDTQFGLPNQILHKTDLASMYNSLEVRVPFLDTNVVEYALSLPTEFKITRNTQKRILKHAFADRLPEAILQRSKQGFDMPIGEWFKDELADEFCETVHRLDTDLLDTQSILKALEEHQTGNSDHEKFLWSAYVFARWHNRMIDSKMLSPSS</sequence>
<dbReference type="EMBL" id="FR746099">
    <property type="protein sequence ID" value="CCC41180.1"/>
    <property type="molecule type" value="Genomic_DNA"/>
</dbReference>
<keyword evidence="2 5" id="KW-0547">Nucleotide-binding</keyword>
<keyword evidence="10" id="KW-0436">Ligase</keyword>
<feature type="site" description="Important for beta-aspartyl-AMP intermediate formation" evidence="8">
    <location>
        <position position="359"/>
    </location>
</feature>
<evidence type="ECO:0000256" key="6">
    <source>
        <dbReference type="PIRSR" id="PIRSR001589-1"/>
    </source>
</evidence>
<dbReference type="GO" id="GO:0004066">
    <property type="term" value="F:asparagine synthase (glutamine-hydrolyzing) activity"/>
    <property type="evidence" value="ECO:0007669"/>
    <property type="project" value="UniProtKB-EC"/>
</dbReference>
<dbReference type="AlphaFoldDB" id="G0LM60"/>
<dbReference type="OrthoDB" id="8692at2157"/>
<evidence type="ECO:0000256" key="4">
    <source>
        <dbReference type="ARBA" id="ARBA00022962"/>
    </source>
</evidence>
<evidence type="ECO:0000256" key="1">
    <source>
        <dbReference type="ARBA" id="ARBA00005752"/>
    </source>
</evidence>
<keyword evidence="4 6" id="KW-0315">Glutamine amidotransferase</keyword>
<dbReference type="InterPro" id="IPR033738">
    <property type="entry name" value="AsnB_N"/>
</dbReference>
<dbReference type="GO" id="GO:0005524">
    <property type="term" value="F:ATP binding"/>
    <property type="evidence" value="ECO:0007669"/>
    <property type="project" value="UniProtKB-KW"/>
</dbReference>
<dbReference type="PANTHER" id="PTHR43284">
    <property type="entry name" value="ASPARAGINE SYNTHETASE (GLUTAMINE-HYDROLYZING)"/>
    <property type="match status" value="1"/>
</dbReference>
<dbReference type="NCBIfam" id="TIGR01536">
    <property type="entry name" value="asn_synth_AEB"/>
    <property type="match status" value="1"/>
</dbReference>
<dbReference type="Gene3D" id="3.60.20.10">
    <property type="entry name" value="Glutamine Phosphoribosylpyrophosphate, subunit 1, domain 1"/>
    <property type="match status" value="1"/>
</dbReference>
<comment type="catalytic activity">
    <reaction evidence="5">
        <text>L-aspartate + L-glutamine + ATP + H2O = L-asparagine + L-glutamate + AMP + diphosphate + H(+)</text>
        <dbReference type="Rhea" id="RHEA:12228"/>
        <dbReference type="ChEBI" id="CHEBI:15377"/>
        <dbReference type="ChEBI" id="CHEBI:15378"/>
        <dbReference type="ChEBI" id="CHEBI:29985"/>
        <dbReference type="ChEBI" id="CHEBI:29991"/>
        <dbReference type="ChEBI" id="CHEBI:30616"/>
        <dbReference type="ChEBI" id="CHEBI:33019"/>
        <dbReference type="ChEBI" id="CHEBI:58048"/>
        <dbReference type="ChEBI" id="CHEBI:58359"/>
        <dbReference type="ChEBI" id="CHEBI:456215"/>
        <dbReference type="EC" id="6.3.5.4"/>
    </reaction>
</comment>
<dbReference type="GO" id="GO:0006529">
    <property type="term" value="P:asparagine biosynthetic process"/>
    <property type="evidence" value="ECO:0007669"/>
    <property type="project" value="UniProtKB-KW"/>
</dbReference>
<evidence type="ECO:0000256" key="3">
    <source>
        <dbReference type="ARBA" id="ARBA00022840"/>
    </source>
</evidence>
<dbReference type="PROSITE" id="PS51278">
    <property type="entry name" value="GATASE_TYPE_2"/>
    <property type="match status" value="1"/>
</dbReference>
<evidence type="ECO:0000256" key="2">
    <source>
        <dbReference type="ARBA" id="ARBA00022741"/>
    </source>
</evidence>
<evidence type="ECO:0000313" key="11">
    <source>
        <dbReference type="Proteomes" id="UP000007954"/>
    </source>
</evidence>
<protein>
    <recommendedName>
        <fullName evidence="5">Putative asparagine synthetase [glutamine-hydrolyzing]</fullName>
        <ecNumber evidence="5">6.3.5.4</ecNumber>
    </recommendedName>
</protein>
<dbReference type="EC" id="6.3.5.4" evidence="5"/>